<evidence type="ECO:0000313" key="2">
    <source>
        <dbReference type="Proteomes" id="UP000250443"/>
    </source>
</evidence>
<gene>
    <name evidence="1" type="ORF">NCTC11842_01675</name>
</gene>
<organism evidence="1 2">
    <name type="scientific">Pseudomonas luteola</name>
    <dbReference type="NCBI Taxonomy" id="47886"/>
    <lineage>
        <taxon>Bacteria</taxon>
        <taxon>Pseudomonadati</taxon>
        <taxon>Pseudomonadota</taxon>
        <taxon>Gammaproteobacteria</taxon>
        <taxon>Pseudomonadales</taxon>
        <taxon>Pseudomonadaceae</taxon>
        <taxon>Pseudomonas</taxon>
    </lineage>
</organism>
<dbReference type="AlphaFoldDB" id="A0A2X2CZ69"/>
<dbReference type="Proteomes" id="UP000250443">
    <property type="component" value="Unassembled WGS sequence"/>
</dbReference>
<accession>A0A2X2CZ69</accession>
<name>A0A2X2CZ69_PSELU</name>
<proteinExistence type="predicted"/>
<protein>
    <submittedName>
        <fullName evidence="1">Uncharacterized protein</fullName>
    </submittedName>
</protein>
<dbReference type="EMBL" id="UAUF01000010">
    <property type="protein sequence ID" value="SPZ05255.1"/>
    <property type="molecule type" value="Genomic_DNA"/>
</dbReference>
<dbReference type="RefSeq" id="WP_112297707.1">
    <property type="nucleotide sequence ID" value="NZ_DAMAAI010000024.1"/>
</dbReference>
<evidence type="ECO:0000313" key="1">
    <source>
        <dbReference type="EMBL" id="SPZ05255.1"/>
    </source>
</evidence>
<sequence>MSDEALLQYRRVAEELLRHHYLAQVKGTTLVEEAQSWIAIDDKIEPFEAINLVAQVYGLVRVESTVLGYVAVDPFLPLTLKDQVKAILRLDLDDAIANVQITDILRLPIAI</sequence>
<reference evidence="1 2" key="1">
    <citation type="submission" date="2018-06" db="EMBL/GenBank/DDBJ databases">
        <authorList>
            <consortium name="Pathogen Informatics"/>
            <person name="Doyle S."/>
        </authorList>
    </citation>
    <scope>NUCLEOTIDE SEQUENCE [LARGE SCALE GENOMIC DNA]</scope>
    <source>
        <strain evidence="1 2">NCTC11842</strain>
    </source>
</reference>